<feature type="domain" description="DhaL" evidence="5">
    <location>
        <begin position="358"/>
        <end position="548"/>
    </location>
</feature>
<dbReference type="GO" id="GO:0004371">
    <property type="term" value="F:glycerone kinase activity"/>
    <property type="evidence" value="ECO:0007669"/>
    <property type="project" value="InterPro"/>
</dbReference>
<proteinExistence type="predicted"/>
<dbReference type="GO" id="GO:0047324">
    <property type="term" value="F:phosphoenolpyruvate-glycerone phosphotransferase activity"/>
    <property type="evidence" value="ECO:0007669"/>
    <property type="project" value="UniProtKB-EC"/>
</dbReference>
<dbReference type="GO" id="GO:0005524">
    <property type="term" value="F:ATP binding"/>
    <property type="evidence" value="ECO:0007669"/>
    <property type="project" value="UniProtKB-KW"/>
</dbReference>
<dbReference type="FunFam" id="1.25.40.340:FF:000002">
    <property type="entry name" value="Dihydroxyacetone kinase, L subunit"/>
    <property type="match status" value="1"/>
</dbReference>
<keyword evidence="2" id="KW-0547">Nucleotide-binding</keyword>
<evidence type="ECO:0000256" key="3">
    <source>
        <dbReference type="ARBA" id="ARBA00022777"/>
    </source>
</evidence>
<accession>A0AA41ZNV8</accession>
<dbReference type="InterPro" id="IPR050861">
    <property type="entry name" value="Dihydroxyacetone_Kinase"/>
</dbReference>
<evidence type="ECO:0000256" key="1">
    <source>
        <dbReference type="ARBA" id="ARBA00022679"/>
    </source>
</evidence>
<dbReference type="Proteomes" id="UP001165678">
    <property type="component" value="Unassembled WGS sequence"/>
</dbReference>
<dbReference type="Gene3D" id="1.25.40.340">
    <property type="match status" value="1"/>
</dbReference>
<dbReference type="InterPro" id="IPR004006">
    <property type="entry name" value="DhaK_dom"/>
</dbReference>
<dbReference type="AlphaFoldDB" id="A0AA41ZNV8"/>
<keyword evidence="1 7" id="KW-0808">Transferase</keyword>
<dbReference type="InterPro" id="IPR036117">
    <property type="entry name" value="DhaL_dom_sf"/>
</dbReference>
<dbReference type="PANTHER" id="PTHR28629:SF4">
    <property type="entry name" value="TRIOKINASE_FMN CYCLASE"/>
    <property type="match status" value="1"/>
</dbReference>
<evidence type="ECO:0000313" key="8">
    <source>
        <dbReference type="Proteomes" id="UP001165678"/>
    </source>
</evidence>
<dbReference type="Pfam" id="PF02734">
    <property type="entry name" value="Dak2"/>
    <property type="match status" value="1"/>
</dbReference>
<sequence>MKRFYNDADAVVDELLAAEAHLRSVRLSTHASGMRIMVRADWCRNEQGADKVAVLSGGGAGHEPAHAGFVGEGMLTGAVSGSIFASPSVEAVLAGIREVCGTAGCLLIVKNYTGDRLNFGLAAERARLEGLKVEMVIVSDDIALDDVTQPRGIAGTVAVHKVAGYYATQGHSLSEVARLAEDAAGRLMSMGMALEGAALPGQTREERRPELGLGIHNETGAREVSPDNARDALNLVLSPLLEAMDARHGKRVPLIALLNNLGCCSSQEMSTLTFDLLDQLGPERLPMLIGPAPMMTSLDMHGFSITLLPFEDDLATALSAPSTAPGWPGIRHVTAPAWFEPDTRDEQRALYDNAPQNDAMTACLNKVLVAIGESREALDELDARTGDGDAGSSLKEGVDAIQKALRHQRLPADNWPALLAGIGELLARDMGGSSGVLLSILFTASAAELANNDDWAHALTQGANRMQTYGGAQPGDRTMMDALWPAIRALEQGKGLEGAARAAREGAEYTATLANAGAGRSSYVPADRLEGVIDPGAEAIARAFEALV</sequence>
<dbReference type="EMBL" id="JAPIVE010000002">
    <property type="protein sequence ID" value="MCX2524415.1"/>
    <property type="molecule type" value="Genomic_DNA"/>
</dbReference>
<evidence type="ECO:0000313" key="7">
    <source>
        <dbReference type="EMBL" id="MCX2524415.1"/>
    </source>
</evidence>
<evidence type="ECO:0000259" key="6">
    <source>
        <dbReference type="PROSITE" id="PS51481"/>
    </source>
</evidence>
<comment type="caution">
    <text evidence="7">The sequence shown here is derived from an EMBL/GenBank/DDBJ whole genome shotgun (WGS) entry which is preliminary data.</text>
</comment>
<keyword evidence="3 7" id="KW-0418">Kinase</keyword>
<evidence type="ECO:0000259" key="5">
    <source>
        <dbReference type="PROSITE" id="PS51480"/>
    </source>
</evidence>
<dbReference type="PROSITE" id="PS51481">
    <property type="entry name" value="DHAK"/>
    <property type="match status" value="1"/>
</dbReference>
<dbReference type="InterPro" id="IPR004007">
    <property type="entry name" value="DhaL_dom"/>
</dbReference>
<keyword evidence="4" id="KW-0067">ATP-binding</keyword>
<dbReference type="SUPFAM" id="SSF101473">
    <property type="entry name" value="DhaL-like"/>
    <property type="match status" value="1"/>
</dbReference>
<dbReference type="FunFam" id="3.40.50.10440:FF:000001">
    <property type="entry name" value="Dihydroxyacetone kinase, DhaK subunit"/>
    <property type="match status" value="1"/>
</dbReference>
<dbReference type="EC" id="2.7.1.121" evidence="7"/>
<dbReference type="SMART" id="SM01120">
    <property type="entry name" value="Dak2"/>
    <property type="match status" value="1"/>
</dbReference>
<feature type="domain" description="DhaK" evidence="6">
    <location>
        <begin position="7"/>
        <end position="327"/>
    </location>
</feature>
<evidence type="ECO:0000256" key="2">
    <source>
        <dbReference type="ARBA" id="ARBA00022741"/>
    </source>
</evidence>
<dbReference type="GO" id="GO:0005829">
    <property type="term" value="C:cytosol"/>
    <property type="evidence" value="ECO:0007669"/>
    <property type="project" value="TreeGrafter"/>
</dbReference>
<dbReference type="Gene3D" id="3.40.50.10440">
    <property type="entry name" value="Dihydroxyacetone kinase, domain 1"/>
    <property type="match status" value="1"/>
</dbReference>
<dbReference type="Pfam" id="PF02733">
    <property type="entry name" value="Dak1"/>
    <property type="match status" value="1"/>
</dbReference>
<evidence type="ECO:0000256" key="4">
    <source>
        <dbReference type="ARBA" id="ARBA00022840"/>
    </source>
</evidence>
<protein>
    <submittedName>
        <fullName evidence="7">Dihydroxyacetone kinase subunit DhaK</fullName>
        <ecNumber evidence="7">2.7.1.121</ecNumber>
    </submittedName>
</protein>
<dbReference type="PANTHER" id="PTHR28629">
    <property type="entry name" value="TRIOKINASE/FMN CYCLASE"/>
    <property type="match status" value="1"/>
</dbReference>
<dbReference type="SUPFAM" id="SSF82549">
    <property type="entry name" value="DAK1/DegV-like"/>
    <property type="match status" value="1"/>
</dbReference>
<keyword evidence="8" id="KW-1185">Reference proteome</keyword>
<dbReference type="PROSITE" id="PS51480">
    <property type="entry name" value="DHAL"/>
    <property type="match status" value="1"/>
</dbReference>
<reference evidence="7" key="1">
    <citation type="submission" date="2022-11" db="EMBL/GenBank/DDBJ databases">
        <title>Larsenimonas rhizosphaerae sp. nov., isolated from a tidal mudflat.</title>
        <authorList>
            <person name="Lee S.D."/>
            <person name="Kim I.S."/>
        </authorList>
    </citation>
    <scope>NUCLEOTIDE SEQUENCE</scope>
    <source>
        <strain evidence="7">GH2-1</strain>
    </source>
</reference>
<dbReference type="Gene3D" id="3.30.1180.20">
    <property type="entry name" value="Dihydroxyacetone kinase, domain 2"/>
    <property type="match status" value="1"/>
</dbReference>
<name>A0AA41ZNV8_9GAMM</name>
<organism evidence="7 8">
    <name type="scientific">Larsenimonas rhizosphaerae</name>
    <dbReference type="NCBI Taxonomy" id="2944682"/>
    <lineage>
        <taxon>Bacteria</taxon>
        <taxon>Pseudomonadati</taxon>
        <taxon>Pseudomonadota</taxon>
        <taxon>Gammaproteobacteria</taxon>
        <taxon>Oceanospirillales</taxon>
        <taxon>Halomonadaceae</taxon>
        <taxon>Larsenimonas</taxon>
    </lineage>
</organism>
<dbReference type="GO" id="GO:0019563">
    <property type="term" value="P:glycerol catabolic process"/>
    <property type="evidence" value="ECO:0007669"/>
    <property type="project" value="TreeGrafter"/>
</dbReference>
<dbReference type="RefSeq" id="WP_265896242.1">
    <property type="nucleotide sequence ID" value="NZ_JAPIVE010000002.1"/>
</dbReference>
<gene>
    <name evidence="7" type="ORF">OQ287_09185</name>
</gene>